<evidence type="ECO:0000313" key="2">
    <source>
        <dbReference type="Proteomes" id="UP001642464"/>
    </source>
</evidence>
<dbReference type="CDD" id="cd02440">
    <property type="entry name" value="AdoMet_MTases"/>
    <property type="match status" value="1"/>
</dbReference>
<name>A0ABP0KDB8_9DINO</name>
<proteinExistence type="predicted"/>
<dbReference type="EMBL" id="CAXAMM010010724">
    <property type="protein sequence ID" value="CAK9024052.1"/>
    <property type="molecule type" value="Genomic_DNA"/>
</dbReference>
<protein>
    <submittedName>
        <fullName evidence="1">C3H1-type domain-containing protein</fullName>
    </submittedName>
</protein>
<accession>A0ABP0KDB8</accession>
<dbReference type="Proteomes" id="UP001642464">
    <property type="component" value="Unassembled WGS sequence"/>
</dbReference>
<dbReference type="Gene3D" id="3.40.50.150">
    <property type="entry name" value="Vaccinia Virus protein VP39"/>
    <property type="match status" value="1"/>
</dbReference>
<keyword evidence="2" id="KW-1185">Reference proteome</keyword>
<sequence length="234" mass="26086">MTKTVTREANGCLDDVRSFLDDLHAAWPGPPLTLRNVGLAVPLLAILWTYWQLPALRVENGSVDHCDPLRTYGEITVRGMHTISRIAPRGGVFLDIGSGHGSFVLWAAQEGFNESRGVEVVQERHEKALRSAKAGTATTFRLGDVLNHLDLLNNTDLVFWNNLCFSDETSQQVTEAFVQRAAPGARMVTLAELEASGISKLTMRRGEVPVEMDWREEGYLPYVYMRRASQASER</sequence>
<organism evidence="1 2">
    <name type="scientific">Durusdinium trenchii</name>
    <dbReference type="NCBI Taxonomy" id="1381693"/>
    <lineage>
        <taxon>Eukaryota</taxon>
        <taxon>Sar</taxon>
        <taxon>Alveolata</taxon>
        <taxon>Dinophyceae</taxon>
        <taxon>Suessiales</taxon>
        <taxon>Symbiodiniaceae</taxon>
        <taxon>Durusdinium</taxon>
    </lineage>
</organism>
<dbReference type="SUPFAM" id="SSF53335">
    <property type="entry name" value="S-adenosyl-L-methionine-dependent methyltransferases"/>
    <property type="match status" value="1"/>
</dbReference>
<evidence type="ECO:0000313" key="1">
    <source>
        <dbReference type="EMBL" id="CAK9024052.1"/>
    </source>
</evidence>
<comment type="caution">
    <text evidence="1">The sequence shown here is derived from an EMBL/GenBank/DDBJ whole genome shotgun (WGS) entry which is preliminary data.</text>
</comment>
<gene>
    <name evidence="1" type="ORF">SCF082_LOCUS16452</name>
</gene>
<reference evidence="1 2" key="1">
    <citation type="submission" date="2024-02" db="EMBL/GenBank/DDBJ databases">
        <authorList>
            <person name="Chen Y."/>
            <person name="Shah S."/>
            <person name="Dougan E. K."/>
            <person name="Thang M."/>
            <person name="Chan C."/>
        </authorList>
    </citation>
    <scope>NUCLEOTIDE SEQUENCE [LARGE SCALE GENOMIC DNA]</scope>
</reference>
<dbReference type="InterPro" id="IPR029063">
    <property type="entry name" value="SAM-dependent_MTases_sf"/>
</dbReference>